<evidence type="ECO:0000259" key="1">
    <source>
        <dbReference type="SMART" id="SM00852"/>
    </source>
</evidence>
<dbReference type="InterPro" id="IPR056596">
    <property type="entry name" value="FLAD1_M"/>
</dbReference>
<accession>A0A937HGU2</accession>
<dbReference type="CDD" id="cd00885">
    <property type="entry name" value="cinA"/>
    <property type="match status" value="1"/>
</dbReference>
<dbReference type="PANTHER" id="PTHR13939">
    <property type="entry name" value="NICOTINAMIDE-NUCLEOTIDE AMIDOHYDROLASE PNCC"/>
    <property type="match status" value="1"/>
</dbReference>
<dbReference type="EMBL" id="JADHOK010000011">
    <property type="protein sequence ID" value="MBL6761402.1"/>
    <property type="molecule type" value="Genomic_DNA"/>
</dbReference>
<dbReference type="Proteomes" id="UP000785783">
    <property type="component" value="Unassembled WGS sequence"/>
</dbReference>
<dbReference type="AlphaFoldDB" id="A0A937HGU2"/>
<proteinExistence type="predicted"/>
<organism evidence="2 3">
    <name type="scientific">PS1 clade bacterium</name>
    <dbReference type="NCBI Taxonomy" id="2175152"/>
    <lineage>
        <taxon>Bacteria</taxon>
        <taxon>Pseudomonadati</taxon>
        <taxon>Pseudomonadota</taxon>
        <taxon>Alphaproteobacteria</taxon>
        <taxon>PS1 clade</taxon>
    </lineage>
</organism>
<dbReference type="SUPFAM" id="SSF53218">
    <property type="entry name" value="Molybdenum cofactor biosynthesis proteins"/>
    <property type="match status" value="1"/>
</dbReference>
<dbReference type="SMART" id="SM00852">
    <property type="entry name" value="MoCF_biosynth"/>
    <property type="match status" value="1"/>
</dbReference>
<dbReference type="Pfam" id="PF00994">
    <property type="entry name" value="MoCF_biosynth"/>
    <property type="match status" value="1"/>
</dbReference>
<protein>
    <submittedName>
        <fullName evidence="2">Competence/damage-inducible protein A</fullName>
    </submittedName>
</protein>
<dbReference type="InterPro" id="IPR050101">
    <property type="entry name" value="CinA"/>
</dbReference>
<dbReference type="PANTHER" id="PTHR13939:SF0">
    <property type="entry name" value="NMN AMIDOHYDROLASE-LIKE PROTEIN YFAY"/>
    <property type="match status" value="1"/>
</dbReference>
<dbReference type="InterPro" id="IPR001453">
    <property type="entry name" value="MoaB/Mog_dom"/>
</dbReference>
<sequence>MSSKHITAAMLIIGNEVLSGRTQDKNLAFVGNALGEIGIDMKEVRIVADEEDEIIGAVNALREKYTYVFTSGGIGPTHDDITADCIAAAFGVKLEMHPLATQLLEAHYEAQGIEFNAARARMARIPQGASLIDNPVSTAPGFRIGNVHVMAGVPKIMQAMMENILPTLEGGEKLASVTITAQVPEGSIAEAMEELQSQHPEVNIGLYPFYGADGAGVSVVARGRDLRALAKVKEAVETQFTAMGMALIERPPPHEMLKG</sequence>
<dbReference type="InterPro" id="IPR036425">
    <property type="entry name" value="MoaB/Mog-like_dom_sf"/>
</dbReference>
<dbReference type="Gene3D" id="3.40.980.10">
    <property type="entry name" value="MoaB/Mog-like domain"/>
    <property type="match status" value="1"/>
</dbReference>
<feature type="domain" description="MoaB/Mog" evidence="1">
    <location>
        <begin position="9"/>
        <end position="171"/>
    </location>
</feature>
<dbReference type="Pfam" id="PF24102">
    <property type="entry name" value="FLAD1_M"/>
    <property type="match status" value="1"/>
</dbReference>
<name>A0A937HGU2_9PROT</name>
<comment type="caution">
    <text evidence="2">The sequence shown here is derived from an EMBL/GenBank/DDBJ whole genome shotgun (WGS) entry which is preliminary data.</text>
</comment>
<evidence type="ECO:0000313" key="2">
    <source>
        <dbReference type="EMBL" id="MBL6761402.1"/>
    </source>
</evidence>
<evidence type="ECO:0000313" key="3">
    <source>
        <dbReference type="Proteomes" id="UP000785783"/>
    </source>
</evidence>
<reference evidence="2" key="1">
    <citation type="submission" date="2020-10" db="EMBL/GenBank/DDBJ databases">
        <title>Microbiome of the Black Sea water column analyzed by genome centric metagenomics.</title>
        <authorList>
            <person name="Cabello-Yeves P.J."/>
            <person name="Callieri C."/>
            <person name="Picazo A."/>
            <person name="Mehrshad M."/>
            <person name="Haro-Moreno J.M."/>
            <person name="Roda-Garcia J."/>
            <person name="Dzembekova N."/>
            <person name="Slabakova V."/>
            <person name="Slabakova N."/>
            <person name="Moncheva S."/>
            <person name="Rodriguez-Valera F."/>
        </authorList>
    </citation>
    <scope>NUCLEOTIDE SEQUENCE</scope>
    <source>
        <strain evidence="2">BS307-5m-G5</strain>
    </source>
</reference>
<gene>
    <name evidence="2" type="ORF">ISQ19_01760</name>
</gene>